<sequence length="150" mass="16762">MEGINDTLNVTMQAIQYLSQAYTFCYLQLKDANIPLPAPDQVFGITTSAVSYILSHSPSFIQKMYSVLAQSVKESNFMTIFLLLVIVYIFYCSVVATFRWIYRLLFGFVRFTFLAALVVSIAYVVQQYLAGAALFPASGTSDKPGTKSFL</sequence>
<feature type="transmembrane region" description="Helical" evidence="1">
    <location>
        <begin position="108"/>
        <end position="125"/>
    </location>
</feature>
<organism evidence="2 3">
    <name type="scientific">Thamnidium elegans</name>
    <dbReference type="NCBI Taxonomy" id="101142"/>
    <lineage>
        <taxon>Eukaryota</taxon>
        <taxon>Fungi</taxon>
        <taxon>Fungi incertae sedis</taxon>
        <taxon>Mucoromycota</taxon>
        <taxon>Mucoromycotina</taxon>
        <taxon>Mucoromycetes</taxon>
        <taxon>Mucorales</taxon>
        <taxon>Mucorineae</taxon>
        <taxon>Mucoraceae</taxon>
        <taxon>Thamnidium</taxon>
    </lineage>
</organism>
<keyword evidence="1" id="KW-1133">Transmembrane helix</keyword>
<evidence type="ECO:0000256" key="1">
    <source>
        <dbReference type="SAM" id="Phobius"/>
    </source>
</evidence>
<comment type="caution">
    <text evidence="2">The sequence shown here is derived from an EMBL/GenBank/DDBJ whole genome shotgun (WGS) entry which is preliminary data.</text>
</comment>
<keyword evidence="1" id="KW-0472">Membrane</keyword>
<dbReference type="OrthoDB" id="2364397at2759"/>
<accession>A0A8H7SXG1</accession>
<evidence type="ECO:0000313" key="2">
    <source>
        <dbReference type="EMBL" id="KAG2235933.1"/>
    </source>
</evidence>
<dbReference type="Proteomes" id="UP000613177">
    <property type="component" value="Unassembled WGS sequence"/>
</dbReference>
<name>A0A8H7SXG1_9FUNG</name>
<dbReference type="EMBL" id="JAEPRE010000024">
    <property type="protein sequence ID" value="KAG2235933.1"/>
    <property type="molecule type" value="Genomic_DNA"/>
</dbReference>
<protein>
    <submittedName>
        <fullName evidence="2">Uncharacterized protein</fullName>
    </submittedName>
</protein>
<feature type="transmembrane region" description="Helical" evidence="1">
    <location>
        <begin position="80"/>
        <end position="102"/>
    </location>
</feature>
<keyword evidence="1" id="KW-0812">Transmembrane</keyword>
<gene>
    <name evidence="2" type="ORF">INT48_004263</name>
</gene>
<proteinExistence type="predicted"/>
<reference evidence="2" key="1">
    <citation type="submission" date="2021-01" db="EMBL/GenBank/DDBJ databases">
        <title>Metabolic potential, ecology and presence of endohyphal bacteria is reflected in genomic diversity of Mucoromycotina.</title>
        <authorList>
            <person name="Muszewska A."/>
            <person name="Okrasinska A."/>
            <person name="Steczkiewicz K."/>
            <person name="Drgas O."/>
            <person name="Orlowska M."/>
            <person name="Perlinska-Lenart U."/>
            <person name="Aleksandrzak-Piekarczyk T."/>
            <person name="Szatraj K."/>
            <person name="Zielenkiewicz U."/>
            <person name="Pilsyk S."/>
            <person name="Malc E."/>
            <person name="Mieczkowski P."/>
            <person name="Kruszewska J.S."/>
            <person name="Biernat P."/>
            <person name="Pawlowska J."/>
        </authorList>
    </citation>
    <scope>NUCLEOTIDE SEQUENCE</scope>
    <source>
        <strain evidence="2">WA0000018081</strain>
    </source>
</reference>
<evidence type="ECO:0000313" key="3">
    <source>
        <dbReference type="Proteomes" id="UP000613177"/>
    </source>
</evidence>
<keyword evidence="3" id="KW-1185">Reference proteome</keyword>
<dbReference type="AlphaFoldDB" id="A0A8H7SXG1"/>